<dbReference type="PANTHER" id="PTHR47113">
    <property type="entry name" value="LD09343P"/>
    <property type="match status" value="1"/>
</dbReference>
<dbReference type="AlphaFoldDB" id="A0A183DIW4"/>
<dbReference type="PANTHER" id="PTHR47113:SF1">
    <property type="entry name" value="LD09343P"/>
    <property type="match status" value="1"/>
</dbReference>
<reference evidence="4" key="1">
    <citation type="submission" date="2016-06" db="UniProtKB">
        <authorList>
            <consortium name="WormBaseParasite"/>
        </authorList>
    </citation>
    <scope>IDENTIFICATION</scope>
</reference>
<dbReference type="Proteomes" id="UP000271098">
    <property type="component" value="Unassembled WGS sequence"/>
</dbReference>
<name>A0A183DIW4_9BILA</name>
<gene>
    <name evidence="2" type="ORF">GPUH_LOCUS8656</name>
</gene>
<evidence type="ECO:0000313" key="3">
    <source>
        <dbReference type="Proteomes" id="UP000271098"/>
    </source>
</evidence>
<accession>A0A183DIW4</accession>
<dbReference type="OrthoDB" id="202825at2759"/>
<dbReference type="Pfam" id="PF03133">
    <property type="entry name" value="TTL"/>
    <property type="match status" value="1"/>
</dbReference>
<organism evidence="4">
    <name type="scientific">Gongylonema pulchrum</name>
    <dbReference type="NCBI Taxonomy" id="637853"/>
    <lineage>
        <taxon>Eukaryota</taxon>
        <taxon>Metazoa</taxon>
        <taxon>Ecdysozoa</taxon>
        <taxon>Nematoda</taxon>
        <taxon>Chromadorea</taxon>
        <taxon>Rhabditida</taxon>
        <taxon>Spirurina</taxon>
        <taxon>Spiruromorpha</taxon>
        <taxon>Spiruroidea</taxon>
        <taxon>Gongylonematidae</taxon>
        <taxon>Gongylonema</taxon>
    </lineage>
</organism>
<proteinExistence type="inferred from homology"/>
<comment type="similarity">
    <text evidence="1">Belongs to the tubulin--tyrosine ligase family.</text>
</comment>
<reference evidence="2 3" key="2">
    <citation type="submission" date="2018-11" db="EMBL/GenBank/DDBJ databases">
        <authorList>
            <consortium name="Pathogen Informatics"/>
        </authorList>
    </citation>
    <scope>NUCLEOTIDE SEQUENCE [LARGE SCALE GENOMIC DNA]</scope>
</reference>
<keyword evidence="3" id="KW-1185">Reference proteome</keyword>
<protein>
    <submittedName>
        <fullName evidence="4">DUF2442 domain-containing protein</fullName>
    </submittedName>
</protein>
<sequence>MKIKDSRKFDVGIYTVITSVLPLRVYIYEGDVLLRFCSKNYEPFDAEDISKYVVGDDYVPAWEVSGSLAFVQC</sequence>
<dbReference type="InterPro" id="IPR053317">
    <property type="entry name" value="Tubulin_polyglutamylase"/>
</dbReference>
<evidence type="ECO:0000256" key="1">
    <source>
        <dbReference type="ARBA" id="ARBA00006820"/>
    </source>
</evidence>
<dbReference type="InterPro" id="IPR004344">
    <property type="entry name" value="TTL/TTLL_fam"/>
</dbReference>
<dbReference type="EMBL" id="UYRT01025820">
    <property type="protein sequence ID" value="VDK64209.1"/>
    <property type="molecule type" value="Genomic_DNA"/>
</dbReference>
<dbReference type="WBParaSite" id="GPUH_0000866501-mRNA-1">
    <property type="protein sequence ID" value="GPUH_0000866501-mRNA-1"/>
    <property type="gene ID" value="GPUH_0000866501"/>
</dbReference>
<evidence type="ECO:0000313" key="4">
    <source>
        <dbReference type="WBParaSite" id="GPUH_0000866501-mRNA-1"/>
    </source>
</evidence>
<dbReference type="GO" id="GO:0019098">
    <property type="term" value="P:reproductive behavior"/>
    <property type="evidence" value="ECO:0007669"/>
    <property type="project" value="UniProtKB-ARBA"/>
</dbReference>
<dbReference type="Gene3D" id="3.30.470.20">
    <property type="entry name" value="ATP-grasp fold, B domain"/>
    <property type="match status" value="1"/>
</dbReference>
<evidence type="ECO:0000313" key="2">
    <source>
        <dbReference type="EMBL" id="VDK64209.1"/>
    </source>
</evidence>